<dbReference type="Proteomes" id="UP000281549">
    <property type="component" value="Unassembled WGS sequence"/>
</dbReference>
<dbReference type="EMBL" id="ML008178">
    <property type="protein sequence ID" value="RKP15665.1"/>
    <property type="molecule type" value="Genomic_DNA"/>
</dbReference>
<evidence type="ECO:0000313" key="1">
    <source>
        <dbReference type="EMBL" id="RKP15665.1"/>
    </source>
</evidence>
<dbReference type="AlphaFoldDB" id="A0A4P9Y9C9"/>
<name>A0A4P9Y9C9_ROZAC</name>
<gene>
    <name evidence="1" type="ORF">ROZALSC1DRAFT_26200</name>
</gene>
<reference evidence="2" key="1">
    <citation type="journal article" date="2018" name="Nat. Microbiol.">
        <title>Leveraging single-cell genomics to expand the fungal tree of life.</title>
        <authorList>
            <person name="Ahrendt S.R."/>
            <person name="Quandt C.A."/>
            <person name="Ciobanu D."/>
            <person name="Clum A."/>
            <person name="Salamov A."/>
            <person name="Andreopoulos B."/>
            <person name="Cheng J.F."/>
            <person name="Woyke T."/>
            <person name="Pelin A."/>
            <person name="Henrissat B."/>
            <person name="Reynolds N.K."/>
            <person name="Benny G.L."/>
            <person name="Smith M.E."/>
            <person name="James T.Y."/>
            <person name="Grigoriev I.V."/>
        </authorList>
    </citation>
    <scope>NUCLEOTIDE SEQUENCE [LARGE SCALE GENOMIC DNA]</scope>
    <source>
        <strain evidence="2">CSF55</strain>
    </source>
</reference>
<proteinExistence type="predicted"/>
<accession>A0A4P9Y9C9</accession>
<protein>
    <submittedName>
        <fullName evidence="1">Uncharacterized protein</fullName>
    </submittedName>
</protein>
<evidence type="ECO:0000313" key="2">
    <source>
        <dbReference type="Proteomes" id="UP000281549"/>
    </source>
</evidence>
<organism evidence="1 2">
    <name type="scientific">Rozella allomycis (strain CSF55)</name>
    <dbReference type="NCBI Taxonomy" id="988480"/>
    <lineage>
        <taxon>Eukaryota</taxon>
        <taxon>Fungi</taxon>
        <taxon>Fungi incertae sedis</taxon>
        <taxon>Cryptomycota</taxon>
        <taxon>Cryptomycota incertae sedis</taxon>
        <taxon>Rozella</taxon>
    </lineage>
</organism>
<sequence>MGKIKKKVVASVVPNLSHSIILGTPFLRSIDGIMDFQSSSFKFGPNQSKSHSIPMFLSKQTSNSFSKNINSLCVANNCILSPKSETVVDCVVSAKNNRIFVSSDPSCSSGHLHIACGIIDIQGPTCQVIVCNSSDDALVLLPGMHIGKYEPCNNDEWVELPMENNFNE</sequence>
<feature type="non-terminal residue" evidence="1">
    <location>
        <position position="168"/>
    </location>
</feature>